<feature type="transmembrane region" description="Helical" evidence="1">
    <location>
        <begin position="16"/>
        <end position="33"/>
    </location>
</feature>
<reference evidence="3" key="1">
    <citation type="submission" date="2015-05" db="EMBL/GenBank/DDBJ databases">
        <authorList>
            <person name="Urmite Genomes"/>
        </authorList>
    </citation>
    <scope>NUCLEOTIDE SEQUENCE [LARGE SCALE GENOMIC DNA]</scope>
    <source>
        <strain evidence="3">LF1</strain>
    </source>
</reference>
<keyword evidence="1" id="KW-0472">Membrane</keyword>
<organism evidence="2 3">
    <name type="scientific">Neobacillus massiliamazoniensis</name>
    <dbReference type="NCBI Taxonomy" id="1499688"/>
    <lineage>
        <taxon>Bacteria</taxon>
        <taxon>Bacillati</taxon>
        <taxon>Bacillota</taxon>
        <taxon>Bacilli</taxon>
        <taxon>Bacillales</taxon>
        <taxon>Bacillaceae</taxon>
        <taxon>Neobacillus</taxon>
    </lineage>
</organism>
<dbReference type="RefSeq" id="WP_090634678.1">
    <property type="nucleotide sequence ID" value="NZ_CVRB01000002.1"/>
</dbReference>
<dbReference type="OrthoDB" id="2932044at2"/>
<dbReference type="GO" id="GO:0140359">
    <property type="term" value="F:ABC-type transporter activity"/>
    <property type="evidence" value="ECO:0007669"/>
    <property type="project" value="InterPro"/>
</dbReference>
<dbReference type="STRING" id="1499688.BN000_02493"/>
<feature type="transmembrane region" description="Helical" evidence="1">
    <location>
        <begin position="45"/>
        <end position="72"/>
    </location>
</feature>
<keyword evidence="1" id="KW-0812">Transmembrane</keyword>
<accession>A0A0U1NX06</accession>
<dbReference type="AlphaFoldDB" id="A0A0U1NX06"/>
<evidence type="ECO:0000313" key="2">
    <source>
        <dbReference type="EMBL" id="CRK82561.1"/>
    </source>
</evidence>
<feature type="transmembrane region" description="Helical" evidence="1">
    <location>
        <begin position="99"/>
        <end position="119"/>
    </location>
</feature>
<protein>
    <submittedName>
        <fullName evidence="2">ABC-2 family transporter protein</fullName>
    </submittedName>
</protein>
<proteinExistence type="predicted"/>
<dbReference type="PANTHER" id="PTHR43471">
    <property type="entry name" value="ABC TRANSPORTER PERMEASE"/>
    <property type="match status" value="1"/>
</dbReference>
<sequence>MHYVWKEWKENLRGKGLWLSLSIIVIISISILFRSSVLSYDKGFLVLLINLFDTIIYFIPILCLFIGAFSIFQEKEQKTLIMLLTKNERYSSFLFKKSLGLNTVVLMPLVVWFFFYLLLLKFYFQLDVKSYLLFVFSLICLSMIFLQMGAAIGSFSRSRMQIVGYCLFIWFYFFFMHDFLLLSLLPTVTYDNVQWFSIAYFLNPLEAVRMFLETGMGVYSFGHMSKLMQTFMWTKPVFFLFGNLAFWLVVTTGVGVIFHRKEGFE</sequence>
<dbReference type="EMBL" id="CVRB01000002">
    <property type="protein sequence ID" value="CRK82561.1"/>
    <property type="molecule type" value="Genomic_DNA"/>
</dbReference>
<feature type="transmembrane region" description="Helical" evidence="1">
    <location>
        <begin position="131"/>
        <end position="155"/>
    </location>
</feature>
<keyword evidence="1" id="KW-1133">Transmembrane helix</keyword>
<dbReference type="Pfam" id="PF12679">
    <property type="entry name" value="ABC2_membrane_2"/>
    <property type="match status" value="1"/>
</dbReference>
<name>A0A0U1NX06_9BACI</name>
<evidence type="ECO:0000256" key="1">
    <source>
        <dbReference type="SAM" id="Phobius"/>
    </source>
</evidence>
<evidence type="ECO:0000313" key="3">
    <source>
        <dbReference type="Proteomes" id="UP000199087"/>
    </source>
</evidence>
<feature type="transmembrane region" description="Helical" evidence="1">
    <location>
        <begin position="237"/>
        <end position="258"/>
    </location>
</feature>
<keyword evidence="3" id="KW-1185">Reference proteome</keyword>
<feature type="transmembrane region" description="Helical" evidence="1">
    <location>
        <begin position="162"/>
        <end position="185"/>
    </location>
</feature>
<dbReference type="GO" id="GO:0005886">
    <property type="term" value="C:plasma membrane"/>
    <property type="evidence" value="ECO:0007669"/>
    <property type="project" value="UniProtKB-SubCell"/>
</dbReference>
<dbReference type="Proteomes" id="UP000199087">
    <property type="component" value="Unassembled WGS sequence"/>
</dbReference>
<gene>
    <name evidence="2" type="ORF">BN000_02493</name>
</gene>